<evidence type="ECO:0000256" key="4">
    <source>
        <dbReference type="ARBA" id="ARBA00023163"/>
    </source>
</evidence>
<protein>
    <submittedName>
        <fullName evidence="6">DNA-binding transcriptional regulator, LysR family</fullName>
    </submittedName>
</protein>
<reference evidence="6 7" key="1">
    <citation type="submission" date="2016-10" db="EMBL/GenBank/DDBJ databases">
        <authorList>
            <person name="de Groot N.N."/>
        </authorList>
    </citation>
    <scope>NUCLEOTIDE SEQUENCE [LARGE SCALE GENOMIC DNA]</scope>
    <source>
        <strain evidence="6 7">MON 2.2</strain>
    </source>
</reference>
<evidence type="ECO:0000256" key="3">
    <source>
        <dbReference type="ARBA" id="ARBA00023125"/>
    </source>
</evidence>
<keyword evidence="7" id="KW-1185">Reference proteome</keyword>
<organism evidence="6 7">
    <name type="scientific">Auraticoccus monumenti</name>
    <dbReference type="NCBI Taxonomy" id="675864"/>
    <lineage>
        <taxon>Bacteria</taxon>
        <taxon>Bacillati</taxon>
        <taxon>Actinomycetota</taxon>
        <taxon>Actinomycetes</taxon>
        <taxon>Propionibacteriales</taxon>
        <taxon>Propionibacteriaceae</taxon>
        <taxon>Auraticoccus</taxon>
    </lineage>
</organism>
<dbReference type="Proteomes" id="UP000198546">
    <property type="component" value="Chromosome i"/>
</dbReference>
<dbReference type="PRINTS" id="PR00039">
    <property type="entry name" value="HTHLYSR"/>
</dbReference>
<dbReference type="FunFam" id="1.10.10.10:FF:000001">
    <property type="entry name" value="LysR family transcriptional regulator"/>
    <property type="match status" value="1"/>
</dbReference>
<dbReference type="InterPro" id="IPR036388">
    <property type="entry name" value="WH-like_DNA-bd_sf"/>
</dbReference>
<evidence type="ECO:0000256" key="2">
    <source>
        <dbReference type="ARBA" id="ARBA00023015"/>
    </source>
</evidence>
<sequence>MPVQRLIGMAGYLPCMSITLDQVRCFIAVAEELHFGRAAERMQMTQPPLSRQVQKLERGVGARLLERGSRGVSLTAAGTAFLDDAYRMVATVEASVAHARRVEGGSAGTVHLGFTAVSAIGVLGPLLGLLEQDLPDVEVVLHERVSGAQVEGLRRGELDLGLARPPFDTGALSSRVVAREPLHAAVPVGHRLAGVEGPLGPEDFDAQAVIGYHPTQARYFHELSVRFLLNSQARTEQHVQQVLTALLLVAAGQGVAFVPASAAALGVAGVVHKPLVDLAGAHADSDPARPVELHAIWSRGGLTPLLRRILHLVQQAAGGDAVRA</sequence>
<gene>
    <name evidence="6" type="ORF">SAMN04489747_1842</name>
</gene>
<keyword evidence="3 6" id="KW-0238">DNA-binding</keyword>
<evidence type="ECO:0000256" key="1">
    <source>
        <dbReference type="ARBA" id="ARBA00009437"/>
    </source>
</evidence>
<dbReference type="Gene3D" id="1.10.10.10">
    <property type="entry name" value="Winged helix-like DNA-binding domain superfamily/Winged helix DNA-binding domain"/>
    <property type="match status" value="1"/>
</dbReference>
<dbReference type="PANTHER" id="PTHR30346:SF0">
    <property type="entry name" value="HCA OPERON TRANSCRIPTIONAL ACTIVATOR HCAR"/>
    <property type="match status" value="1"/>
</dbReference>
<proteinExistence type="inferred from homology"/>
<keyword evidence="4" id="KW-0804">Transcription</keyword>
<dbReference type="Pfam" id="PF00126">
    <property type="entry name" value="HTH_1"/>
    <property type="match status" value="1"/>
</dbReference>
<dbReference type="Gene3D" id="3.40.190.10">
    <property type="entry name" value="Periplasmic binding protein-like II"/>
    <property type="match status" value="2"/>
</dbReference>
<accession>A0A1G6Y072</accession>
<name>A0A1G6Y072_9ACTN</name>
<evidence type="ECO:0000313" key="6">
    <source>
        <dbReference type="EMBL" id="SDD83035.1"/>
    </source>
</evidence>
<dbReference type="PROSITE" id="PS50931">
    <property type="entry name" value="HTH_LYSR"/>
    <property type="match status" value="1"/>
</dbReference>
<dbReference type="Pfam" id="PF03466">
    <property type="entry name" value="LysR_substrate"/>
    <property type="match status" value="1"/>
</dbReference>
<dbReference type="InterPro" id="IPR000847">
    <property type="entry name" value="LysR_HTH_N"/>
</dbReference>
<dbReference type="AlphaFoldDB" id="A0A1G6Y072"/>
<dbReference type="InterPro" id="IPR036390">
    <property type="entry name" value="WH_DNA-bd_sf"/>
</dbReference>
<dbReference type="GO" id="GO:0032993">
    <property type="term" value="C:protein-DNA complex"/>
    <property type="evidence" value="ECO:0007669"/>
    <property type="project" value="TreeGrafter"/>
</dbReference>
<keyword evidence="2" id="KW-0805">Transcription regulation</keyword>
<dbReference type="EMBL" id="LT629688">
    <property type="protein sequence ID" value="SDD83035.1"/>
    <property type="molecule type" value="Genomic_DNA"/>
</dbReference>
<comment type="similarity">
    <text evidence="1">Belongs to the LysR transcriptional regulatory family.</text>
</comment>
<evidence type="ECO:0000313" key="7">
    <source>
        <dbReference type="Proteomes" id="UP000198546"/>
    </source>
</evidence>
<dbReference type="SUPFAM" id="SSF53850">
    <property type="entry name" value="Periplasmic binding protein-like II"/>
    <property type="match status" value="1"/>
</dbReference>
<dbReference type="GO" id="GO:0003677">
    <property type="term" value="F:DNA binding"/>
    <property type="evidence" value="ECO:0007669"/>
    <property type="project" value="UniProtKB-KW"/>
</dbReference>
<feature type="domain" description="HTH lysR-type" evidence="5">
    <location>
        <begin position="18"/>
        <end position="75"/>
    </location>
</feature>
<evidence type="ECO:0000259" key="5">
    <source>
        <dbReference type="PROSITE" id="PS50931"/>
    </source>
</evidence>
<dbReference type="GO" id="GO:0003700">
    <property type="term" value="F:DNA-binding transcription factor activity"/>
    <property type="evidence" value="ECO:0007669"/>
    <property type="project" value="InterPro"/>
</dbReference>
<dbReference type="PANTHER" id="PTHR30346">
    <property type="entry name" value="TRANSCRIPTIONAL DUAL REGULATOR HCAR-RELATED"/>
    <property type="match status" value="1"/>
</dbReference>
<dbReference type="InterPro" id="IPR005119">
    <property type="entry name" value="LysR_subst-bd"/>
</dbReference>
<dbReference type="SUPFAM" id="SSF46785">
    <property type="entry name" value="Winged helix' DNA-binding domain"/>
    <property type="match status" value="1"/>
</dbReference>
<dbReference type="STRING" id="675864.SAMN04489747_1842"/>